<organism evidence="2 3">
    <name type="scientific">Nannocystis pusilla</name>
    <dbReference type="NCBI Taxonomy" id="889268"/>
    <lineage>
        <taxon>Bacteria</taxon>
        <taxon>Pseudomonadati</taxon>
        <taxon>Myxococcota</taxon>
        <taxon>Polyangia</taxon>
        <taxon>Nannocystales</taxon>
        <taxon>Nannocystaceae</taxon>
        <taxon>Nannocystis</taxon>
    </lineage>
</organism>
<accession>A0A9X3EN75</accession>
<dbReference type="Proteomes" id="UP001150924">
    <property type="component" value="Unassembled WGS sequence"/>
</dbReference>
<dbReference type="RefSeq" id="WP_267769650.1">
    <property type="nucleotide sequence ID" value="NZ_JAPNKE010000002.1"/>
</dbReference>
<feature type="compositionally biased region" description="Low complexity" evidence="1">
    <location>
        <begin position="59"/>
        <end position="75"/>
    </location>
</feature>
<feature type="region of interest" description="Disordered" evidence="1">
    <location>
        <begin position="43"/>
        <end position="116"/>
    </location>
</feature>
<dbReference type="EMBL" id="JAPNKE010000002">
    <property type="protein sequence ID" value="MCY1007102.1"/>
    <property type="molecule type" value="Genomic_DNA"/>
</dbReference>
<gene>
    <name evidence="2" type="ORF">OV079_16375</name>
</gene>
<evidence type="ECO:0000256" key="1">
    <source>
        <dbReference type="SAM" id="MobiDB-lite"/>
    </source>
</evidence>
<evidence type="ECO:0000313" key="3">
    <source>
        <dbReference type="Proteomes" id="UP001150924"/>
    </source>
</evidence>
<keyword evidence="3" id="KW-1185">Reference proteome</keyword>
<name>A0A9X3EN75_9BACT</name>
<comment type="caution">
    <text evidence="2">The sequence shown here is derived from an EMBL/GenBank/DDBJ whole genome shotgun (WGS) entry which is preliminary data.</text>
</comment>
<dbReference type="AlphaFoldDB" id="A0A9X3EN75"/>
<sequence>MHLQGEVEAALDRAQEVGQGAHVGGGLGQAGEAGELEQVVDEVRVAGDELAGPGEAQEGDPGPRQRGSQGPQRRGGAQEVAEARQGAHDHDLARRADLAADPRTQVRLPRGEHELR</sequence>
<proteinExistence type="predicted"/>
<evidence type="ECO:0000313" key="2">
    <source>
        <dbReference type="EMBL" id="MCY1007102.1"/>
    </source>
</evidence>
<protein>
    <submittedName>
        <fullName evidence="2">Uncharacterized protein</fullName>
    </submittedName>
</protein>
<reference evidence="2" key="1">
    <citation type="submission" date="2022-11" db="EMBL/GenBank/DDBJ databases">
        <title>Minimal conservation of predation-associated metabolite biosynthetic gene clusters underscores biosynthetic potential of Myxococcota including descriptions for ten novel species: Archangium lansinium sp. nov., Myxococcus landrumus sp. nov., Nannocystis bai.</title>
        <authorList>
            <person name="Ahearne A."/>
            <person name="Stevens C."/>
            <person name="Phillips K."/>
        </authorList>
    </citation>
    <scope>NUCLEOTIDE SEQUENCE</scope>
    <source>
        <strain evidence="2">Na p29</strain>
    </source>
</reference>
<feature type="compositionally biased region" description="Basic and acidic residues" evidence="1">
    <location>
        <begin position="81"/>
        <end position="100"/>
    </location>
</feature>